<feature type="binding site" evidence="1">
    <location>
        <position position="153"/>
    </location>
    <ligand>
        <name>Mg(2+)</name>
        <dbReference type="ChEBI" id="CHEBI:18420"/>
        <label>1</label>
    </ligand>
</feature>
<dbReference type="PIRSF" id="PIRSF005303">
    <property type="entry name" value="Thiam_monoph_kin"/>
    <property type="match status" value="1"/>
</dbReference>
<feature type="domain" description="PurM-like N-terminal" evidence="2">
    <location>
        <begin position="57"/>
        <end position="169"/>
    </location>
</feature>
<dbReference type="PANTHER" id="PTHR30270:SF0">
    <property type="entry name" value="THIAMINE-MONOPHOSPHATE KINASE"/>
    <property type="match status" value="1"/>
</dbReference>
<evidence type="ECO:0000256" key="1">
    <source>
        <dbReference type="HAMAP-Rule" id="MF_02128"/>
    </source>
</evidence>
<dbReference type="Pfam" id="PF00586">
    <property type="entry name" value="AIRS"/>
    <property type="match status" value="1"/>
</dbReference>
<feature type="binding site" evidence="1">
    <location>
        <position position="59"/>
    </location>
    <ligand>
        <name>Mg(2+)</name>
        <dbReference type="ChEBI" id="CHEBI:18420"/>
        <label>4</label>
    </ligand>
</feature>
<name>A0A5Q2N0M7_9FIRM</name>
<dbReference type="InterPro" id="IPR010918">
    <property type="entry name" value="PurM-like_C_dom"/>
</dbReference>
<feature type="binding site" evidence="1">
    <location>
        <position position="105"/>
    </location>
    <ligand>
        <name>Mg(2+)</name>
        <dbReference type="ChEBI" id="CHEBI:18420"/>
        <label>3</label>
    </ligand>
</feature>
<dbReference type="GO" id="GO:0009229">
    <property type="term" value="P:thiamine diphosphate biosynthetic process"/>
    <property type="evidence" value="ECO:0007669"/>
    <property type="project" value="UniProtKB-UniRule"/>
</dbReference>
<organism evidence="4 5">
    <name type="scientific">Heliorestis convoluta</name>
    <dbReference type="NCBI Taxonomy" id="356322"/>
    <lineage>
        <taxon>Bacteria</taxon>
        <taxon>Bacillati</taxon>
        <taxon>Bacillota</taxon>
        <taxon>Clostridia</taxon>
        <taxon>Eubacteriales</taxon>
        <taxon>Heliobacteriaceae</taxon>
        <taxon>Heliorestis</taxon>
    </lineage>
</organism>
<keyword evidence="5" id="KW-1185">Reference proteome</keyword>
<evidence type="ECO:0000259" key="2">
    <source>
        <dbReference type="Pfam" id="PF00586"/>
    </source>
</evidence>
<accession>A0A5Q2N0M7</accession>
<dbReference type="EC" id="2.7.4.16" evidence="1"/>
<keyword evidence="1" id="KW-0784">Thiamine biosynthesis</keyword>
<evidence type="ECO:0000313" key="5">
    <source>
        <dbReference type="Proteomes" id="UP000366051"/>
    </source>
</evidence>
<dbReference type="InterPro" id="IPR006283">
    <property type="entry name" value="ThiL-like"/>
</dbReference>
<feature type="binding site" evidence="1">
    <location>
        <position position="76"/>
    </location>
    <ligand>
        <name>Mg(2+)</name>
        <dbReference type="ChEBI" id="CHEBI:18420"/>
        <label>1</label>
    </ligand>
</feature>
<dbReference type="GO" id="GO:0000287">
    <property type="term" value="F:magnesium ion binding"/>
    <property type="evidence" value="ECO:0007669"/>
    <property type="project" value="UniProtKB-UniRule"/>
</dbReference>
<dbReference type="KEGG" id="hcv:FTV88_2329"/>
<comment type="similarity">
    <text evidence="1">Belongs to the thiamine-monophosphate kinase family.</text>
</comment>
<comment type="function">
    <text evidence="1">Catalyzes the ATP-dependent phosphorylation of thiamine-monophosphate (TMP) to form thiamine-pyrophosphate (TPP), the active form of vitamin B1.</text>
</comment>
<keyword evidence="1" id="KW-0479">Metal-binding</keyword>
<dbReference type="EMBL" id="CP045875">
    <property type="protein sequence ID" value="QGG48427.1"/>
    <property type="molecule type" value="Genomic_DNA"/>
</dbReference>
<dbReference type="InterPro" id="IPR036921">
    <property type="entry name" value="PurM-like_N_sf"/>
</dbReference>
<sequence>MVTPINRIGEFGLIDKLAKAWSEGASETAPSYKQMLQQIGGINSDKAGPFLPRLAVGDDGAILDVPSHRPLLTTTDMLVEKVHFLWSPERIASLGHKAMAVNISDIAAMGGLPTWAFLSIAIPPVATVEEVVALYRAMGETAGRYGISLAGGDTVRSDQWVINVTLMGLAIKEPVRRSGGKPGDLLVATGWLGDAAAGLHLLLSGKPFQEMTMQEQLLLHRHLEPTPRVKEAVMLVQQKAVKAMLDISDGLSSEIHHLCKQSDCGALLDLSRLPIRDETTEIATSTGQSALSWALSGGEDFELLFAIDKEKVSLLSTIEQKTGTKCTIIGELTPPNEGINAFHGPEHKSQAFPLRAKGYNHF</sequence>
<dbReference type="CDD" id="cd02194">
    <property type="entry name" value="ThiL"/>
    <property type="match status" value="1"/>
</dbReference>
<feature type="binding site" evidence="1">
    <location>
        <begin position="152"/>
        <end position="153"/>
    </location>
    <ligand>
        <name>ATP</name>
        <dbReference type="ChEBI" id="CHEBI:30616"/>
    </ligand>
</feature>
<dbReference type="Pfam" id="PF02769">
    <property type="entry name" value="AIRS_C"/>
    <property type="match status" value="1"/>
</dbReference>
<evidence type="ECO:0000259" key="3">
    <source>
        <dbReference type="Pfam" id="PF02769"/>
    </source>
</evidence>
<dbReference type="Proteomes" id="UP000366051">
    <property type="component" value="Chromosome"/>
</dbReference>
<reference evidence="5" key="1">
    <citation type="submission" date="2019-11" db="EMBL/GenBank/DDBJ databases">
        <title>Genome sequence of Heliorestis convoluta strain HH, an alkaliphilic and minimalistic phototrophic bacterium from a soda lake in Egypt.</title>
        <authorList>
            <person name="Dewey E.D."/>
            <person name="Stokes L.M."/>
            <person name="Burchell B.M."/>
            <person name="Shaffer K.N."/>
            <person name="Huntington A.M."/>
            <person name="Baker J.M."/>
            <person name="Nadendla S."/>
            <person name="Giglio M.G."/>
            <person name="Touchman J.W."/>
            <person name="Blankenship R.E."/>
            <person name="Madigan M.T."/>
            <person name="Sattley W.M."/>
        </authorList>
    </citation>
    <scope>NUCLEOTIDE SEQUENCE [LARGE SCALE GENOMIC DNA]</scope>
    <source>
        <strain evidence="5">HH</strain>
    </source>
</reference>
<dbReference type="OrthoDB" id="9802811at2"/>
<dbReference type="AlphaFoldDB" id="A0A5Q2N0M7"/>
<feature type="binding site" evidence="1">
    <location>
        <position position="359"/>
    </location>
    <ligand>
        <name>substrate</name>
    </ligand>
</feature>
<dbReference type="HAMAP" id="MF_02128">
    <property type="entry name" value="TMP_kinase"/>
    <property type="match status" value="1"/>
</dbReference>
<gene>
    <name evidence="1 4" type="primary">thiL</name>
    <name evidence="4" type="ORF">FTV88_2329</name>
</gene>
<comment type="miscellaneous">
    <text evidence="1">Reaction mechanism of ThiL seems to utilize a direct, inline transfer of the gamma-phosphate of ATP to TMP rather than a phosphorylated enzyme intermediate.</text>
</comment>
<dbReference type="Gene3D" id="3.90.650.10">
    <property type="entry name" value="PurM-like C-terminal domain"/>
    <property type="match status" value="1"/>
</dbReference>
<feature type="binding site" evidence="1">
    <location>
        <position position="177"/>
    </location>
    <ligand>
        <name>ATP</name>
        <dbReference type="ChEBI" id="CHEBI:30616"/>
    </ligand>
</feature>
<keyword evidence="1" id="KW-0067">ATP-binding</keyword>
<evidence type="ECO:0000313" key="4">
    <source>
        <dbReference type="EMBL" id="QGG48427.1"/>
    </source>
</evidence>
<feature type="binding site" evidence="1">
    <location>
        <position position="105"/>
    </location>
    <ligand>
        <name>Mg(2+)</name>
        <dbReference type="ChEBI" id="CHEBI:18420"/>
        <label>2</label>
    </ligand>
</feature>
<comment type="catalytic activity">
    <reaction evidence="1">
        <text>thiamine phosphate + ATP = thiamine diphosphate + ADP</text>
        <dbReference type="Rhea" id="RHEA:15913"/>
        <dbReference type="ChEBI" id="CHEBI:30616"/>
        <dbReference type="ChEBI" id="CHEBI:37575"/>
        <dbReference type="ChEBI" id="CHEBI:58937"/>
        <dbReference type="ChEBI" id="CHEBI:456216"/>
        <dbReference type="EC" id="2.7.4.16"/>
    </reaction>
</comment>
<keyword evidence="1 4" id="KW-0808">Transferase</keyword>
<feature type="binding site" evidence="1">
    <location>
        <position position="76"/>
    </location>
    <ligand>
        <name>Mg(2+)</name>
        <dbReference type="ChEBI" id="CHEBI:18420"/>
        <label>2</label>
    </ligand>
</feature>
<keyword evidence="1" id="KW-0547">Nucleotide-binding</keyword>
<feature type="binding site" evidence="1">
    <location>
        <position position="249"/>
    </location>
    <ligand>
        <name>Mg(2+)</name>
        <dbReference type="ChEBI" id="CHEBI:18420"/>
        <label>5</label>
    </ligand>
</feature>
<comment type="pathway">
    <text evidence="1">Cofactor biosynthesis; thiamine diphosphate biosynthesis; thiamine diphosphate from thiamine phosphate: step 1/1.</text>
</comment>
<feature type="binding site" evidence="1">
    <location>
        <position position="135"/>
    </location>
    <ligand>
        <name>ATP</name>
        <dbReference type="ChEBI" id="CHEBI:30616"/>
    </ligand>
</feature>
<feature type="binding site" evidence="1">
    <location>
        <position position="246"/>
    </location>
    <ligand>
        <name>Mg(2+)</name>
        <dbReference type="ChEBI" id="CHEBI:18420"/>
        <label>3</label>
    </ligand>
</feature>
<feature type="binding site" evidence="1">
    <location>
        <position position="248"/>
    </location>
    <ligand>
        <name>ATP</name>
        <dbReference type="ChEBI" id="CHEBI:30616"/>
    </ligand>
</feature>
<feature type="binding site" evidence="1">
    <location>
        <position position="105"/>
    </location>
    <ligand>
        <name>Mg(2+)</name>
        <dbReference type="ChEBI" id="CHEBI:18420"/>
        <label>4</label>
    </ligand>
</feature>
<dbReference type="NCBIfam" id="TIGR01379">
    <property type="entry name" value="thiL"/>
    <property type="match status" value="1"/>
</dbReference>
<dbReference type="Gene3D" id="3.30.1330.10">
    <property type="entry name" value="PurM-like, N-terminal domain"/>
    <property type="match status" value="1"/>
</dbReference>
<dbReference type="InterPro" id="IPR016188">
    <property type="entry name" value="PurM-like_N"/>
</dbReference>
<dbReference type="InterPro" id="IPR036676">
    <property type="entry name" value="PurM-like_C_sf"/>
</dbReference>
<proteinExistence type="inferred from homology"/>
<dbReference type="GO" id="GO:0009030">
    <property type="term" value="F:thiamine-phosphate kinase activity"/>
    <property type="evidence" value="ECO:0007669"/>
    <property type="project" value="UniProtKB-UniRule"/>
</dbReference>
<dbReference type="GO" id="GO:0005524">
    <property type="term" value="F:ATP binding"/>
    <property type="evidence" value="ECO:0007669"/>
    <property type="project" value="UniProtKB-UniRule"/>
</dbReference>
<feature type="binding site" evidence="1">
    <location>
        <position position="299"/>
    </location>
    <ligand>
        <name>substrate</name>
    </ligand>
</feature>
<dbReference type="UniPathway" id="UPA00060">
    <property type="reaction ID" value="UER00142"/>
</dbReference>
<feature type="binding site" evidence="1">
    <location>
        <position position="75"/>
    </location>
    <ligand>
        <name>Mg(2+)</name>
        <dbReference type="ChEBI" id="CHEBI:18420"/>
        <label>1</label>
    </ligand>
</feature>
<feature type="binding site" evidence="1">
    <location>
        <position position="83"/>
    </location>
    <ligand>
        <name>substrate</name>
    </ligand>
</feature>
<keyword evidence="1" id="KW-0460">Magnesium</keyword>
<dbReference type="SUPFAM" id="SSF56042">
    <property type="entry name" value="PurM C-terminal domain-like"/>
    <property type="match status" value="1"/>
</dbReference>
<feature type="binding site" evidence="1">
    <location>
        <position position="59"/>
    </location>
    <ligand>
        <name>Mg(2+)</name>
        <dbReference type="ChEBI" id="CHEBI:18420"/>
        <label>3</label>
    </ligand>
</feature>
<protein>
    <recommendedName>
        <fullName evidence="1">Thiamine-monophosphate kinase</fullName>
        <shortName evidence="1">TMP kinase</shortName>
        <shortName evidence="1">Thiamine-phosphate kinase</shortName>
        <ecNumber evidence="1">2.7.4.16</ecNumber>
    </recommendedName>
</protein>
<keyword evidence="1 4" id="KW-0418">Kinase</keyword>
<dbReference type="PANTHER" id="PTHR30270">
    <property type="entry name" value="THIAMINE-MONOPHOSPHATE KINASE"/>
    <property type="match status" value="1"/>
</dbReference>
<feature type="binding site" evidence="1">
    <location>
        <position position="74"/>
    </location>
    <ligand>
        <name>Mg(2+)</name>
        <dbReference type="ChEBI" id="CHEBI:18420"/>
        <label>4</label>
    </ligand>
</feature>
<dbReference type="GO" id="GO:0009228">
    <property type="term" value="P:thiamine biosynthetic process"/>
    <property type="evidence" value="ECO:0007669"/>
    <property type="project" value="UniProtKB-KW"/>
</dbReference>
<dbReference type="RefSeq" id="WP_153725607.1">
    <property type="nucleotide sequence ID" value="NZ_CP045875.1"/>
</dbReference>
<dbReference type="SUPFAM" id="SSF55326">
    <property type="entry name" value="PurM N-terminal domain-like"/>
    <property type="match status" value="1"/>
</dbReference>
<feature type="domain" description="PurM-like C-terminal" evidence="3">
    <location>
        <begin position="181"/>
        <end position="336"/>
    </location>
</feature>